<accession>A0A0P7UBI1</accession>
<reference evidence="4 6" key="2">
    <citation type="submission" date="2019-04" db="EMBL/GenBank/DDBJ databases">
        <authorList>
            <consortium name="Wellcome Sanger Institute Data Sharing"/>
        </authorList>
    </citation>
    <scope>NUCLEOTIDE SEQUENCE [LARGE SCALE GENOMIC DNA]</scope>
</reference>
<name>A0A0P7UBI1_SCLFO</name>
<reference evidence="3 5" key="1">
    <citation type="submission" date="2015-08" db="EMBL/GenBank/DDBJ databases">
        <title>The genome of the Asian arowana (Scleropages formosus).</title>
        <authorList>
            <person name="Tan M.H."/>
            <person name="Gan H.M."/>
            <person name="Croft L.J."/>
            <person name="Austin C.M."/>
        </authorList>
    </citation>
    <scope>NUCLEOTIDE SEQUENCE [LARGE SCALE GENOMIC DNA]</scope>
    <source>
        <strain evidence="3">Aro1</strain>
    </source>
</reference>
<feature type="region of interest" description="Disordered" evidence="1">
    <location>
        <begin position="32"/>
        <end position="205"/>
    </location>
</feature>
<dbReference type="PANTHER" id="PTHR15159:SF2">
    <property type="entry name" value="NEUROSECRETORY PROTEIN VGF"/>
    <property type="match status" value="1"/>
</dbReference>
<feature type="compositionally biased region" description="Acidic residues" evidence="1">
    <location>
        <begin position="384"/>
        <end position="395"/>
    </location>
</feature>
<dbReference type="Ensembl" id="ENSSFOT00015047676.1">
    <property type="protein sequence ID" value="ENSSFOP00015045810.1"/>
    <property type="gene ID" value="ENSSFOG00015031230.1"/>
</dbReference>
<feature type="compositionally biased region" description="Polar residues" evidence="1">
    <location>
        <begin position="452"/>
        <end position="468"/>
    </location>
</feature>
<evidence type="ECO:0000256" key="2">
    <source>
        <dbReference type="SAM" id="SignalP"/>
    </source>
</evidence>
<dbReference type="CTD" id="7425"/>
<evidence type="ECO:0000256" key="1">
    <source>
        <dbReference type="SAM" id="MobiDB-lite"/>
    </source>
</evidence>
<organism evidence="3 5">
    <name type="scientific">Scleropages formosus</name>
    <name type="common">Asian bonytongue</name>
    <name type="synonym">Osteoglossum formosum</name>
    <dbReference type="NCBI Taxonomy" id="113540"/>
    <lineage>
        <taxon>Eukaryota</taxon>
        <taxon>Metazoa</taxon>
        <taxon>Chordata</taxon>
        <taxon>Craniata</taxon>
        <taxon>Vertebrata</taxon>
        <taxon>Euteleostomi</taxon>
        <taxon>Actinopterygii</taxon>
        <taxon>Neopterygii</taxon>
        <taxon>Teleostei</taxon>
        <taxon>Osteoglossocephala</taxon>
        <taxon>Osteoglossomorpha</taxon>
        <taxon>Osteoglossiformes</taxon>
        <taxon>Osteoglossidae</taxon>
        <taxon>Scleropages</taxon>
    </lineage>
</organism>
<dbReference type="GeneTree" id="ENSGT00910000144784"/>
<feature type="region of interest" description="Disordered" evidence="1">
    <location>
        <begin position="358"/>
        <end position="399"/>
    </location>
</feature>
<dbReference type="GeneID" id="108922866"/>
<dbReference type="STRING" id="113540.ENSSFOP00015045810"/>
<feature type="region of interest" description="Disordered" evidence="1">
    <location>
        <begin position="269"/>
        <end position="341"/>
    </location>
</feature>
<feature type="chain" id="PRO_5010627531" evidence="2">
    <location>
        <begin position="28"/>
        <end position="639"/>
    </location>
</feature>
<feature type="region of interest" description="Disordered" evidence="1">
    <location>
        <begin position="234"/>
        <end position="257"/>
    </location>
</feature>
<feature type="compositionally biased region" description="Polar residues" evidence="1">
    <location>
        <begin position="361"/>
        <end position="374"/>
    </location>
</feature>
<evidence type="ECO:0000313" key="3">
    <source>
        <dbReference type="EMBL" id="KPP65006.1"/>
    </source>
</evidence>
<sequence length="639" mass="73862">MGQCQHTSSAPFLLLLLFCVAQHLTVASPVVNEREGSGSSNATSSPGAPQPSVVQTKKEPTVEQGEVGAPQTPSEEEDELFKDVDPKTLAAVLLEALNHQGDEKKISRESEKEEVEKGEEEKEIQGADRDRDGRQELELVMAAAVAQDKENQERENERKKEEERLTEKVKSRTTSQTMPVKSQPEQEVIKEEKEKEEEEQLSPQEVKNLQTMLEELQHYSTANKREWDLAGHRESRGSYTGMDQEFLDNEINPKPKGYKLALSKKKLKWQEEQKKKKQPLFRGGNFMDDFDTNSQEEDDDDNKDQEEEMLSPEEEEARAKAEQEEVRRQAAEAQRAKAEEEKLADIASDMLLQYMIKPDGKQNQVQTKKVSLGNNVEEDKRSDEEDDTNDEDDIDPQTIDKLIEISSKLHLPADDVVDIISDVEKKKRKDTPENLPWHRPLASPPAPAPAPINTQPKQPTQLSRPSKTWFQDKTLVKQNKQDLWPKPQKQFWTYPAYPFYQKPYPGYYPIYFPPPKPKPRYYTKPTLSFSNLFGNTMDYDFDFSPKRRLRPWNQPAFRQNLYVPNYILPNPRTFKPVPVPMPKPRSPPRRHPSFYYPPAAPLIPRDEDYFTPMGQQPNSDQDLENFIEKVFLKRPRLFQ</sequence>
<dbReference type="KEGG" id="sfm:108922866"/>
<reference evidence="4" key="3">
    <citation type="submission" date="2025-05" db="UniProtKB">
        <authorList>
            <consortium name="Ensembl"/>
        </authorList>
    </citation>
    <scope>IDENTIFICATION</scope>
</reference>
<dbReference type="GO" id="GO:0005184">
    <property type="term" value="F:neuropeptide hormone activity"/>
    <property type="evidence" value="ECO:0007669"/>
    <property type="project" value="InterPro"/>
</dbReference>
<gene>
    <name evidence="4" type="primary">vgf</name>
    <name evidence="3" type="ORF">Z043_116604</name>
</gene>
<feature type="signal peptide" evidence="2">
    <location>
        <begin position="1"/>
        <end position="27"/>
    </location>
</feature>
<dbReference type="RefSeq" id="XP_018588785.1">
    <property type="nucleotide sequence ID" value="XM_018733269.1"/>
</dbReference>
<feature type="compositionally biased region" description="Polar residues" evidence="1">
    <location>
        <begin position="37"/>
        <end position="55"/>
    </location>
</feature>
<dbReference type="PANTHER" id="PTHR15159">
    <property type="entry name" value="NEUROSECRETORY PROTEIN VGF"/>
    <property type="match status" value="1"/>
</dbReference>
<dbReference type="EMBL" id="JARO02006612">
    <property type="protein sequence ID" value="KPP65006.1"/>
    <property type="molecule type" value="Genomic_DNA"/>
</dbReference>
<keyword evidence="6" id="KW-1185">Reference proteome</keyword>
<feature type="compositionally biased region" description="Basic and acidic residues" evidence="1">
    <location>
        <begin position="100"/>
        <end position="137"/>
    </location>
</feature>
<dbReference type="Proteomes" id="UP000694397">
    <property type="component" value="Chromosome 13"/>
</dbReference>
<protein>
    <submittedName>
        <fullName evidence="3">Neurosecretory protein VGF-like</fullName>
    </submittedName>
    <submittedName>
        <fullName evidence="4">VGF nerve growth factor inducible</fullName>
    </submittedName>
</protein>
<feature type="region of interest" description="Disordered" evidence="1">
    <location>
        <begin position="424"/>
        <end position="468"/>
    </location>
</feature>
<proteinExistence type="predicted"/>
<keyword evidence="2" id="KW-0732">Signal</keyword>
<feature type="compositionally biased region" description="Basic and acidic residues" evidence="1">
    <location>
        <begin position="147"/>
        <end position="170"/>
    </location>
</feature>
<feature type="compositionally biased region" description="Basic and acidic residues" evidence="1">
    <location>
        <begin position="317"/>
        <end position="341"/>
    </location>
</feature>
<evidence type="ECO:0000313" key="4">
    <source>
        <dbReference type="Ensembl" id="ENSSFOP00015045810.1"/>
    </source>
</evidence>
<dbReference type="AlphaFoldDB" id="A0A0P7UBI1"/>
<dbReference type="InterPro" id="IPR026128">
    <property type="entry name" value="VGF"/>
</dbReference>
<evidence type="ECO:0000313" key="6">
    <source>
        <dbReference type="Proteomes" id="UP000694397"/>
    </source>
</evidence>
<dbReference type="OrthoDB" id="8926660at2759"/>
<evidence type="ECO:0000313" key="5">
    <source>
        <dbReference type="Proteomes" id="UP000034805"/>
    </source>
</evidence>
<dbReference type="Proteomes" id="UP000034805">
    <property type="component" value="Unassembled WGS sequence"/>
</dbReference>
<feature type="compositionally biased region" description="Acidic residues" evidence="1">
    <location>
        <begin position="288"/>
        <end position="316"/>
    </location>
</feature>